<dbReference type="InterPro" id="IPR018631">
    <property type="entry name" value="AAA-ATPase-like_dom"/>
</dbReference>
<dbReference type="InterPro" id="IPR027417">
    <property type="entry name" value="P-loop_NTPase"/>
</dbReference>
<dbReference type="Gene3D" id="3.40.50.300">
    <property type="entry name" value="P-loop containing nucleotide triphosphate hydrolases"/>
    <property type="match status" value="1"/>
</dbReference>
<proteinExistence type="predicted"/>
<dbReference type="PANTHER" id="PTHR34825:SF1">
    <property type="entry name" value="AAA-ATPASE-LIKE DOMAIN-CONTAINING PROTEIN"/>
    <property type="match status" value="1"/>
</dbReference>
<protein>
    <submittedName>
        <fullName evidence="2">Putative AAA-ATPase</fullName>
    </submittedName>
</protein>
<evidence type="ECO:0000313" key="3">
    <source>
        <dbReference type="Proteomes" id="UP000077245"/>
    </source>
</evidence>
<evidence type="ECO:0000313" key="2">
    <source>
        <dbReference type="EMBL" id="KZX12108.1"/>
    </source>
</evidence>
<dbReference type="OrthoDB" id="74831at2157"/>
<dbReference type="InterPro" id="IPR012547">
    <property type="entry name" value="PDDEXK_9"/>
</dbReference>
<dbReference type="RefSeq" id="WP_067091449.1">
    <property type="nucleotide sequence ID" value="NZ_LWMV01000173.1"/>
</dbReference>
<dbReference type="Proteomes" id="UP000077245">
    <property type="component" value="Unassembled WGS sequence"/>
</dbReference>
<gene>
    <name evidence="2" type="ORF">MBCUR_11650</name>
</gene>
<keyword evidence="3" id="KW-1185">Reference proteome</keyword>
<dbReference type="AlphaFoldDB" id="A0A166AJF1"/>
<organism evidence="2 3">
    <name type="scientific">Methanobrevibacter curvatus</name>
    <dbReference type="NCBI Taxonomy" id="49547"/>
    <lineage>
        <taxon>Archaea</taxon>
        <taxon>Methanobacteriati</taxon>
        <taxon>Methanobacteriota</taxon>
        <taxon>Methanomada group</taxon>
        <taxon>Methanobacteria</taxon>
        <taxon>Methanobacteriales</taxon>
        <taxon>Methanobacteriaceae</taxon>
        <taxon>Methanobrevibacter</taxon>
    </lineage>
</organism>
<sequence>MQELPIGTQSFSVLRENNYLYVDKTKDILKLTKNSRINFLSRPRRFGKSLLVSTLKELFEGNKKLFKGLYIYDNWDWEDKYPVIHIDLAGGNYDSANELKDNLDDIIHTIARKLQVEIYSKTLKGKFTDLISEISKKTKKKVVVLIDEYDKPIISNLQNKNLEKIQSKLGSFYEVLKANDQYIKFIFLTGVSKFAQVYVFSKLNSVDDLTLIDEFNSICGYTQKELETNFPEHIKKLSNKFNTSDKGIIEKIKTFYNGYSWNGREKVYNPFSTLLCFKHGEFSKNWFNTGTPNLLVDYPLNKYNLKSLAEPNIVTDSELKNPTASNIRDEILLFQTGYLTVDKIETKEDEKFYYLKLPNYEVKSALFENLISQYSKIHLHDILDYANKLLKYTIETNCTKIKETLGDYLSPIPNDLRGQDERYYHTLVFMLLYTAKIHVHSEVHSYKGNADLIIEEDDHVIIIEFKQSSKSSINYMINEALEQIEKQEYSRQYKNKKIIKGAIAFKNSEIGCKLIKE</sequence>
<dbReference type="PANTHER" id="PTHR34825">
    <property type="entry name" value="CONSERVED PROTEIN, WITH A WEAK D-GALACTARATE DEHYDRATASE/ALTRONATE HYDROLASE DOMAIN"/>
    <property type="match status" value="1"/>
</dbReference>
<comment type="caution">
    <text evidence="2">The sequence shown here is derived from an EMBL/GenBank/DDBJ whole genome shotgun (WGS) entry which is preliminary data.</text>
</comment>
<feature type="domain" description="AAA-ATPase-like" evidence="1">
    <location>
        <begin position="5"/>
        <end position="200"/>
    </location>
</feature>
<dbReference type="EMBL" id="LWMV01000173">
    <property type="protein sequence ID" value="KZX12108.1"/>
    <property type="molecule type" value="Genomic_DNA"/>
</dbReference>
<dbReference type="Pfam" id="PF09820">
    <property type="entry name" value="AAA-ATPase_like"/>
    <property type="match status" value="1"/>
</dbReference>
<dbReference type="PATRIC" id="fig|49547.3.peg.1248"/>
<dbReference type="SUPFAM" id="SSF52540">
    <property type="entry name" value="P-loop containing nucleoside triphosphate hydrolases"/>
    <property type="match status" value="1"/>
</dbReference>
<evidence type="ECO:0000259" key="1">
    <source>
        <dbReference type="Pfam" id="PF09820"/>
    </source>
</evidence>
<accession>A0A166AJF1</accession>
<name>A0A166AJF1_9EURY</name>
<reference evidence="2 3" key="1">
    <citation type="submission" date="2016-04" db="EMBL/GenBank/DDBJ databases">
        <title>Genome sequence of Methanobrevibacter curvatus DSM 11111.</title>
        <authorList>
            <person name="Poehlein A."/>
            <person name="Seedorf H."/>
            <person name="Daniel R."/>
        </authorList>
    </citation>
    <scope>NUCLEOTIDE SEQUENCE [LARGE SCALE GENOMIC DNA]</scope>
    <source>
        <strain evidence="2 3">DSM 11111</strain>
    </source>
</reference>
<dbReference type="Pfam" id="PF08011">
    <property type="entry name" value="PDDEXK_9"/>
    <property type="match status" value="1"/>
</dbReference>